<keyword evidence="6 8" id="KW-0472">Membrane</keyword>
<organism evidence="10 11">
    <name type="scientific">Cryobacterium zongtaii</name>
    <dbReference type="NCBI Taxonomy" id="1259217"/>
    <lineage>
        <taxon>Bacteria</taxon>
        <taxon>Bacillati</taxon>
        <taxon>Actinomycetota</taxon>
        <taxon>Actinomycetes</taxon>
        <taxon>Micrococcales</taxon>
        <taxon>Microbacteriaceae</taxon>
        <taxon>Cryobacterium</taxon>
    </lineage>
</organism>
<dbReference type="SUPFAM" id="SSF103473">
    <property type="entry name" value="MFS general substrate transporter"/>
    <property type="match status" value="1"/>
</dbReference>
<accession>A0A2S3Z8T2</accession>
<feature type="transmembrane region" description="Helical" evidence="8">
    <location>
        <begin position="125"/>
        <end position="144"/>
    </location>
</feature>
<feature type="transmembrane region" description="Helical" evidence="8">
    <location>
        <begin position="179"/>
        <end position="197"/>
    </location>
</feature>
<dbReference type="OrthoDB" id="3282774at2"/>
<evidence type="ECO:0000256" key="2">
    <source>
        <dbReference type="ARBA" id="ARBA00022448"/>
    </source>
</evidence>
<evidence type="ECO:0000256" key="7">
    <source>
        <dbReference type="SAM" id="MobiDB-lite"/>
    </source>
</evidence>
<dbReference type="PANTHER" id="PTHR42718:SF46">
    <property type="entry name" value="BLR6921 PROTEIN"/>
    <property type="match status" value="1"/>
</dbReference>
<feature type="compositionally biased region" description="Low complexity" evidence="7">
    <location>
        <begin position="575"/>
        <end position="584"/>
    </location>
</feature>
<dbReference type="InterPro" id="IPR011701">
    <property type="entry name" value="MFS"/>
</dbReference>
<evidence type="ECO:0000313" key="10">
    <source>
        <dbReference type="EMBL" id="POH61988.1"/>
    </source>
</evidence>
<feature type="compositionally biased region" description="Gly residues" evidence="7">
    <location>
        <begin position="556"/>
        <end position="574"/>
    </location>
</feature>
<feature type="transmembrane region" description="Helical" evidence="8">
    <location>
        <begin position="58"/>
        <end position="80"/>
    </location>
</feature>
<dbReference type="PANTHER" id="PTHR42718">
    <property type="entry name" value="MAJOR FACILITATOR SUPERFAMILY MULTIDRUG TRANSPORTER MFSC"/>
    <property type="match status" value="1"/>
</dbReference>
<sequence length="584" mass="60407">MAVGGRSTYGVRMTTVTAPKTTGRVLVVILLAQFIIVVDSTFMNVSLSTLVEDFDTTVTGIQNAITLYTLVMAAFMIAGAKVGDIIGRKRAFVIGLSVYSVGTTITALSPTLTVFILGWSFLEGLGAAMMLPAMMSLIVSNFAAGPARAKAYAGFAAIAGIAAGIGPIIGGLFTSYLSWRLAFASELLVALFIFTQLKIIKDAPFLGRKPRFDWPGFLLSSAGLITAVLGIVMASAYGLFISRVDVEIFGQVVLTAGQISPTVILVSIGLVFLLVFVLVERSRDRHHHDTLLDLNLFGIRAVSSGSAVQLLQYLVLTGAIFALSLYVQMELNYSAIQSGLTLLPLSLAVLLSAAVSGRVFSRRFAPRSVILAGFAIIVLGAAAMGVLARDATSGTEFILGLALVGFGAGTIASQNQNLIMSSVTPQRSNETSGVINTSQNIGASLGTSLAGALILSVFVLTATSLIDESPVFSASEQSQLDNAVTEKAQIISDAQLGNAVAELPADQQAEIIEINAEARQTALTVVYAGLALAGLLGFAAALRLPKTPPLSSTGSGSTGSGSTGPGRTGPGGTGSSPDSTAEQP</sequence>
<evidence type="ECO:0000256" key="5">
    <source>
        <dbReference type="ARBA" id="ARBA00022989"/>
    </source>
</evidence>
<evidence type="ECO:0000259" key="9">
    <source>
        <dbReference type="PROSITE" id="PS50850"/>
    </source>
</evidence>
<reference evidence="10 11" key="1">
    <citation type="submission" date="2018-01" db="EMBL/GenBank/DDBJ databases">
        <title>Cryobacterium sp. nov., from glaciers in China.</title>
        <authorList>
            <person name="Liu Q."/>
            <person name="Xin Y.-H."/>
        </authorList>
    </citation>
    <scope>NUCLEOTIDE SEQUENCE [LARGE SCALE GENOMIC DNA]</scope>
    <source>
        <strain evidence="10 11">TMB1-8</strain>
    </source>
</reference>
<feature type="transmembrane region" description="Helical" evidence="8">
    <location>
        <begin position="394"/>
        <end position="412"/>
    </location>
</feature>
<comment type="caution">
    <text evidence="10">The sequence shown here is derived from an EMBL/GenBank/DDBJ whole genome shotgun (WGS) entry which is preliminary data.</text>
</comment>
<proteinExistence type="predicted"/>
<dbReference type="AlphaFoldDB" id="A0A2S3Z8T2"/>
<dbReference type="EMBL" id="PPXF01000058">
    <property type="protein sequence ID" value="POH61988.1"/>
    <property type="molecule type" value="Genomic_DNA"/>
</dbReference>
<feature type="transmembrane region" description="Helical" evidence="8">
    <location>
        <begin position="310"/>
        <end position="329"/>
    </location>
</feature>
<feature type="transmembrane region" description="Helical" evidence="8">
    <location>
        <begin position="522"/>
        <end position="542"/>
    </location>
</feature>
<dbReference type="GO" id="GO:0022857">
    <property type="term" value="F:transmembrane transporter activity"/>
    <property type="evidence" value="ECO:0007669"/>
    <property type="project" value="InterPro"/>
</dbReference>
<feature type="transmembrane region" description="Helical" evidence="8">
    <location>
        <begin position="335"/>
        <end position="357"/>
    </location>
</feature>
<dbReference type="PRINTS" id="PR01036">
    <property type="entry name" value="TCRTETB"/>
</dbReference>
<feature type="transmembrane region" description="Helical" evidence="8">
    <location>
        <begin position="369"/>
        <end position="388"/>
    </location>
</feature>
<evidence type="ECO:0000256" key="3">
    <source>
        <dbReference type="ARBA" id="ARBA00022475"/>
    </source>
</evidence>
<feature type="region of interest" description="Disordered" evidence="7">
    <location>
        <begin position="547"/>
        <end position="584"/>
    </location>
</feature>
<evidence type="ECO:0000313" key="11">
    <source>
        <dbReference type="Proteomes" id="UP000237104"/>
    </source>
</evidence>
<feature type="transmembrane region" description="Helical" evidence="8">
    <location>
        <begin position="217"/>
        <end position="239"/>
    </location>
</feature>
<feature type="transmembrane region" description="Helical" evidence="8">
    <location>
        <begin position="259"/>
        <end position="279"/>
    </location>
</feature>
<protein>
    <submittedName>
        <fullName evidence="10">MFS transporter</fullName>
    </submittedName>
</protein>
<dbReference type="Proteomes" id="UP000237104">
    <property type="component" value="Unassembled WGS sequence"/>
</dbReference>
<feature type="transmembrane region" description="Helical" evidence="8">
    <location>
        <begin position="21"/>
        <end position="38"/>
    </location>
</feature>
<dbReference type="InterPro" id="IPR020846">
    <property type="entry name" value="MFS_dom"/>
</dbReference>
<dbReference type="Pfam" id="PF07690">
    <property type="entry name" value="MFS_1"/>
    <property type="match status" value="1"/>
</dbReference>
<evidence type="ECO:0000256" key="4">
    <source>
        <dbReference type="ARBA" id="ARBA00022692"/>
    </source>
</evidence>
<feature type="transmembrane region" description="Helical" evidence="8">
    <location>
        <begin position="151"/>
        <end position="173"/>
    </location>
</feature>
<keyword evidence="5 8" id="KW-1133">Transmembrane helix</keyword>
<dbReference type="InterPro" id="IPR036259">
    <property type="entry name" value="MFS_trans_sf"/>
</dbReference>
<keyword evidence="3" id="KW-1003">Cell membrane</keyword>
<feature type="transmembrane region" description="Helical" evidence="8">
    <location>
        <begin position="445"/>
        <end position="466"/>
    </location>
</feature>
<name>A0A2S3Z8T2_9MICO</name>
<comment type="subcellular location">
    <subcellularLocation>
        <location evidence="1">Cell membrane</location>
        <topology evidence="1">Multi-pass membrane protein</topology>
    </subcellularLocation>
</comment>
<evidence type="ECO:0000256" key="1">
    <source>
        <dbReference type="ARBA" id="ARBA00004651"/>
    </source>
</evidence>
<dbReference type="GO" id="GO:0005886">
    <property type="term" value="C:plasma membrane"/>
    <property type="evidence" value="ECO:0007669"/>
    <property type="project" value="UniProtKB-SubCell"/>
</dbReference>
<evidence type="ECO:0000256" key="6">
    <source>
        <dbReference type="ARBA" id="ARBA00023136"/>
    </source>
</evidence>
<dbReference type="Gene3D" id="1.20.1250.20">
    <property type="entry name" value="MFS general substrate transporter like domains"/>
    <property type="match status" value="1"/>
</dbReference>
<dbReference type="CDD" id="cd17321">
    <property type="entry name" value="MFS_MMR_MDR_like"/>
    <property type="match status" value="1"/>
</dbReference>
<dbReference type="Gene3D" id="1.20.1720.10">
    <property type="entry name" value="Multidrug resistance protein D"/>
    <property type="match status" value="1"/>
</dbReference>
<keyword evidence="4 8" id="KW-0812">Transmembrane</keyword>
<gene>
    <name evidence="10" type="ORF">C3B59_15605</name>
</gene>
<feature type="domain" description="Major facilitator superfamily (MFS) profile" evidence="9">
    <location>
        <begin position="25"/>
        <end position="479"/>
    </location>
</feature>
<dbReference type="PROSITE" id="PS50850">
    <property type="entry name" value="MFS"/>
    <property type="match status" value="1"/>
</dbReference>
<evidence type="ECO:0000256" key="8">
    <source>
        <dbReference type="SAM" id="Phobius"/>
    </source>
</evidence>
<feature type="transmembrane region" description="Helical" evidence="8">
    <location>
        <begin position="92"/>
        <end position="119"/>
    </location>
</feature>
<keyword evidence="2" id="KW-0813">Transport</keyword>